<evidence type="ECO:0000313" key="2">
    <source>
        <dbReference type="EMBL" id="JAH13896.1"/>
    </source>
</evidence>
<name>A0A0E9QAK2_ANGAN</name>
<reference evidence="2" key="2">
    <citation type="journal article" date="2015" name="Fish Shellfish Immunol.">
        <title>Early steps in the European eel (Anguilla anguilla)-Vibrio vulnificus interaction in the gills: Role of the RtxA13 toxin.</title>
        <authorList>
            <person name="Callol A."/>
            <person name="Pajuelo D."/>
            <person name="Ebbesson L."/>
            <person name="Teles M."/>
            <person name="MacKenzie S."/>
            <person name="Amaro C."/>
        </authorList>
    </citation>
    <scope>NUCLEOTIDE SEQUENCE</scope>
</reference>
<keyword evidence="1" id="KW-0472">Membrane</keyword>
<sequence>MCMQRPFKKVMISSFAQNITTIVGFVTIFPYNRKKITLQLQDKSVWNGPMPKEFAKRCMPRVFVTVQIHLCTSPVQNIYVSIP</sequence>
<evidence type="ECO:0000256" key="1">
    <source>
        <dbReference type="SAM" id="Phobius"/>
    </source>
</evidence>
<keyword evidence="1" id="KW-0812">Transmembrane</keyword>
<dbReference type="AlphaFoldDB" id="A0A0E9QAK2"/>
<organism evidence="2">
    <name type="scientific">Anguilla anguilla</name>
    <name type="common">European freshwater eel</name>
    <name type="synonym">Muraena anguilla</name>
    <dbReference type="NCBI Taxonomy" id="7936"/>
    <lineage>
        <taxon>Eukaryota</taxon>
        <taxon>Metazoa</taxon>
        <taxon>Chordata</taxon>
        <taxon>Craniata</taxon>
        <taxon>Vertebrata</taxon>
        <taxon>Euteleostomi</taxon>
        <taxon>Actinopterygii</taxon>
        <taxon>Neopterygii</taxon>
        <taxon>Teleostei</taxon>
        <taxon>Anguilliformes</taxon>
        <taxon>Anguillidae</taxon>
        <taxon>Anguilla</taxon>
    </lineage>
</organism>
<accession>A0A0E9QAK2</accession>
<protein>
    <submittedName>
        <fullName evidence="2">Uncharacterized protein</fullName>
    </submittedName>
</protein>
<feature type="transmembrane region" description="Helical" evidence="1">
    <location>
        <begin position="12"/>
        <end position="31"/>
    </location>
</feature>
<reference evidence="2" key="1">
    <citation type="submission" date="2014-11" db="EMBL/GenBank/DDBJ databases">
        <authorList>
            <person name="Amaro Gonzalez C."/>
        </authorList>
    </citation>
    <scope>NUCLEOTIDE SEQUENCE</scope>
</reference>
<keyword evidence="1" id="KW-1133">Transmembrane helix</keyword>
<dbReference type="EMBL" id="GBXM01094681">
    <property type="protein sequence ID" value="JAH13896.1"/>
    <property type="molecule type" value="Transcribed_RNA"/>
</dbReference>
<proteinExistence type="predicted"/>